<comment type="subcellular location">
    <subcellularLocation>
        <location evidence="1">Cytoplasm</location>
        <location evidence="1">Cytoskeleton</location>
    </subcellularLocation>
</comment>
<feature type="compositionally biased region" description="Low complexity" evidence="5">
    <location>
        <begin position="462"/>
        <end position="477"/>
    </location>
</feature>
<protein>
    <recommendedName>
        <fullName evidence="6">TPX2 C-terminal domain-containing protein</fullName>
    </recommendedName>
</protein>
<feature type="compositionally biased region" description="Basic and acidic residues" evidence="5">
    <location>
        <begin position="296"/>
        <end position="305"/>
    </location>
</feature>
<feature type="compositionally biased region" description="Acidic residues" evidence="5">
    <location>
        <begin position="248"/>
        <end position="262"/>
    </location>
</feature>
<feature type="region of interest" description="Disordered" evidence="5">
    <location>
        <begin position="196"/>
        <end position="232"/>
    </location>
</feature>
<evidence type="ECO:0000259" key="6">
    <source>
        <dbReference type="Pfam" id="PF06886"/>
    </source>
</evidence>
<dbReference type="Pfam" id="PF06886">
    <property type="entry name" value="TPX2"/>
    <property type="match status" value="1"/>
</dbReference>
<feature type="compositionally biased region" description="Low complexity" evidence="5">
    <location>
        <begin position="362"/>
        <end position="376"/>
    </location>
</feature>
<feature type="region of interest" description="Disordered" evidence="5">
    <location>
        <begin position="247"/>
        <end position="343"/>
    </location>
</feature>
<reference evidence="7 8" key="1">
    <citation type="journal article" date="2015" name="Fungal Genet. Biol.">
        <title>Evolution of novel wood decay mechanisms in Agaricales revealed by the genome sequences of Fistulina hepatica and Cylindrobasidium torrendii.</title>
        <authorList>
            <person name="Floudas D."/>
            <person name="Held B.W."/>
            <person name="Riley R."/>
            <person name="Nagy L.G."/>
            <person name="Koehler G."/>
            <person name="Ransdell A.S."/>
            <person name="Younus H."/>
            <person name="Chow J."/>
            <person name="Chiniquy J."/>
            <person name="Lipzen A."/>
            <person name="Tritt A."/>
            <person name="Sun H."/>
            <person name="Haridas S."/>
            <person name="LaButti K."/>
            <person name="Ohm R.A."/>
            <person name="Kues U."/>
            <person name="Blanchette R.A."/>
            <person name="Grigoriev I.V."/>
            <person name="Minto R.E."/>
            <person name="Hibbett D.S."/>
        </authorList>
    </citation>
    <scope>NUCLEOTIDE SEQUENCE [LARGE SCALE GENOMIC DNA]</scope>
    <source>
        <strain evidence="7 8">FP15055 ss-10</strain>
    </source>
</reference>
<feature type="region of interest" description="Disordered" evidence="5">
    <location>
        <begin position="357"/>
        <end position="596"/>
    </location>
</feature>
<dbReference type="InterPro" id="IPR027329">
    <property type="entry name" value="TPX2_C"/>
</dbReference>
<keyword evidence="3" id="KW-0963">Cytoplasm</keyword>
<keyword evidence="8" id="KW-1185">Reference proteome</keyword>
<keyword evidence="4" id="KW-0206">Cytoskeleton</keyword>
<evidence type="ECO:0000256" key="2">
    <source>
        <dbReference type="ARBA" id="ARBA00005885"/>
    </source>
</evidence>
<feature type="region of interest" description="Disordered" evidence="5">
    <location>
        <begin position="68"/>
        <end position="159"/>
    </location>
</feature>
<feature type="region of interest" description="Disordered" evidence="5">
    <location>
        <begin position="629"/>
        <end position="663"/>
    </location>
</feature>
<sequence length="684" mass="74154">MVRERDVSNRHLPNITMDDDLLASTSFPGEISQSFNLGNETDMSFQIPTGPNGDMLFDVDDDFFRHAKDPSMLASPQRRNVADLTLGELTPSPRKSSPKKRGKKSMAVASTPRRRSPRKHVSSELPSPRVLTPVNEATPPAPKAKSQKSPKAPSPLLSPSRFDTLRAELHTFSQDDYEAEPTHRDMIVPMRFNDSEEMELSPRGADAEDNETDVFNEPAAPIPAPVPTPTPAWLRKKVSIPVQVLQREEEDVEEDMDLDDEVIAPTVRERTPSPAEPEDAPTPIPAATSLPVLEEDASRLSHDDAPSPIPMADSERMCAEDAQPEMENDSSIVPEEYKPAGPHEIGDAVKLVPIPSANAPITPVNTVPSVTTSSNTQASRPSSPLSAPTKREAATNEETAAVEQPRKKLRLDPAAAPASKKKVGLPPQKPMPPAAVRAAARRGRAVSGGTRVAQGSKPRVASGSKPLSSSGPPFGSAPKPPVPKVTVPAPVRKVVVPPPPPKAVVPPVTKPQPPIRGHSRSVSTNAAGPSKSTTTVAKPFTFRTALPNRQRVPSDSAEAGPSVSDPDLFGFGASASSSVNSRPAKRPAIPPPGPELQAVKAKMGLVPTVPIAPHLSTDLRLKERKEFEEKVKAKEREAERLKEEERLRKEEEDEKEMKEMRKKTIVRAHDVPEWYKDLPKKEKD</sequence>
<evidence type="ECO:0000256" key="4">
    <source>
        <dbReference type="ARBA" id="ARBA00023212"/>
    </source>
</evidence>
<feature type="domain" description="TPX2 C-terminal" evidence="6">
    <location>
        <begin position="614"/>
        <end position="681"/>
    </location>
</feature>
<feature type="compositionally biased region" description="Pro residues" evidence="5">
    <location>
        <begin position="496"/>
        <end position="514"/>
    </location>
</feature>
<dbReference type="EMBL" id="KN880435">
    <property type="protein sequence ID" value="KIY73619.1"/>
    <property type="molecule type" value="Genomic_DNA"/>
</dbReference>
<gene>
    <name evidence="7" type="ORF">CYLTODRAFT_416993</name>
</gene>
<dbReference type="OrthoDB" id="3242303at2759"/>
<proteinExistence type="inferred from homology"/>
<evidence type="ECO:0000313" key="7">
    <source>
        <dbReference type="EMBL" id="KIY73619.1"/>
    </source>
</evidence>
<organism evidence="7 8">
    <name type="scientific">Cylindrobasidium torrendii FP15055 ss-10</name>
    <dbReference type="NCBI Taxonomy" id="1314674"/>
    <lineage>
        <taxon>Eukaryota</taxon>
        <taxon>Fungi</taxon>
        <taxon>Dikarya</taxon>
        <taxon>Basidiomycota</taxon>
        <taxon>Agaricomycotina</taxon>
        <taxon>Agaricomycetes</taxon>
        <taxon>Agaricomycetidae</taxon>
        <taxon>Agaricales</taxon>
        <taxon>Marasmiineae</taxon>
        <taxon>Physalacriaceae</taxon>
        <taxon>Cylindrobasidium</taxon>
    </lineage>
</organism>
<evidence type="ECO:0000256" key="3">
    <source>
        <dbReference type="ARBA" id="ARBA00022490"/>
    </source>
</evidence>
<dbReference type="Proteomes" id="UP000054007">
    <property type="component" value="Unassembled WGS sequence"/>
</dbReference>
<name>A0A0D7BTW5_9AGAR</name>
<evidence type="ECO:0000313" key="8">
    <source>
        <dbReference type="Proteomes" id="UP000054007"/>
    </source>
</evidence>
<feature type="compositionally biased region" description="Low complexity" evidence="5">
    <location>
        <begin position="143"/>
        <end position="159"/>
    </location>
</feature>
<feature type="compositionally biased region" description="Polar residues" evidence="5">
    <location>
        <begin position="520"/>
        <end position="536"/>
    </location>
</feature>
<dbReference type="STRING" id="1314674.A0A0D7BTW5"/>
<evidence type="ECO:0000256" key="5">
    <source>
        <dbReference type="SAM" id="MobiDB-lite"/>
    </source>
</evidence>
<feature type="compositionally biased region" description="Polar residues" evidence="5">
    <location>
        <begin position="377"/>
        <end position="386"/>
    </location>
</feature>
<feature type="compositionally biased region" description="Low complexity" evidence="5">
    <location>
        <begin position="484"/>
        <end position="495"/>
    </location>
</feature>
<evidence type="ECO:0000256" key="1">
    <source>
        <dbReference type="ARBA" id="ARBA00004245"/>
    </source>
</evidence>
<dbReference type="GO" id="GO:0005856">
    <property type="term" value="C:cytoskeleton"/>
    <property type="evidence" value="ECO:0007669"/>
    <property type="project" value="UniProtKB-SubCell"/>
</dbReference>
<comment type="similarity">
    <text evidence="2">Belongs to the TPX2 family.</text>
</comment>
<feature type="compositionally biased region" description="Basic and acidic residues" evidence="5">
    <location>
        <begin position="629"/>
        <end position="659"/>
    </location>
</feature>
<dbReference type="AlphaFoldDB" id="A0A0D7BTW5"/>
<accession>A0A0D7BTW5</accession>
<feature type="compositionally biased region" description="Pro residues" evidence="5">
    <location>
        <begin position="220"/>
        <end position="230"/>
    </location>
</feature>